<dbReference type="RefSeq" id="WP_143950391.1">
    <property type="nucleotide sequence ID" value="NZ_BAABMB010000003.1"/>
</dbReference>
<evidence type="ECO:0000313" key="3">
    <source>
        <dbReference type="Proteomes" id="UP000318405"/>
    </source>
</evidence>
<dbReference type="AlphaFoldDB" id="A0A556AC58"/>
<dbReference type="InterPro" id="IPR032710">
    <property type="entry name" value="NTF2-like_dom_sf"/>
</dbReference>
<feature type="domain" description="SnoaL-like" evidence="1">
    <location>
        <begin position="169"/>
        <end position="268"/>
    </location>
</feature>
<keyword evidence="3" id="KW-1185">Reference proteome</keyword>
<dbReference type="Pfam" id="PF12680">
    <property type="entry name" value="SnoaL_2"/>
    <property type="match status" value="2"/>
</dbReference>
<sequence length="288" mass="32308">MSLPTDSRIETVRSYFRKVDAKDPSLLDLFTDDVEFFFPKFGVARGKAAVMAFGSRIAKEAAKLTHDIDGLVFTAQGERIVAEGREWGETADGRPWPDGHVSQGRFANVFESDGPLIKRTFIYVDPDFTGEDRKRVALYRAQDAGATPDDVARRYVERVRDFWAAPHAPQKLAAILDLFAEDVDWDIPGDHARVSWIGPRRGRGQVGAFFRELVVCIEPRRFDVQRIVADADSAVILGELASWVKDTGRLIQTPFAFDLIVKDGRIVRLRMFEDSHAVARAARRPASS</sequence>
<name>A0A556AC58_9BURK</name>
<dbReference type="PANTHER" id="PTHR41252:SF1">
    <property type="entry name" value="BLR2505 PROTEIN"/>
    <property type="match status" value="1"/>
</dbReference>
<dbReference type="SUPFAM" id="SSF54427">
    <property type="entry name" value="NTF2-like"/>
    <property type="match status" value="2"/>
</dbReference>
<gene>
    <name evidence="2" type="ORF">FOZ76_21925</name>
</gene>
<dbReference type="Gene3D" id="3.10.450.50">
    <property type="match status" value="2"/>
</dbReference>
<evidence type="ECO:0000313" key="2">
    <source>
        <dbReference type="EMBL" id="TSH90474.1"/>
    </source>
</evidence>
<feature type="domain" description="SnoaL-like" evidence="1">
    <location>
        <begin position="12"/>
        <end position="114"/>
    </location>
</feature>
<dbReference type="InterPro" id="IPR037401">
    <property type="entry name" value="SnoaL-like"/>
</dbReference>
<evidence type="ECO:0000259" key="1">
    <source>
        <dbReference type="Pfam" id="PF12680"/>
    </source>
</evidence>
<accession>A0A556AC58</accession>
<comment type="caution">
    <text evidence="2">The sequence shown here is derived from an EMBL/GenBank/DDBJ whole genome shotgun (WGS) entry which is preliminary data.</text>
</comment>
<protein>
    <recommendedName>
        <fullName evidence="1">SnoaL-like domain-containing protein</fullName>
    </recommendedName>
</protein>
<proteinExistence type="predicted"/>
<dbReference type="Proteomes" id="UP000318405">
    <property type="component" value="Unassembled WGS sequence"/>
</dbReference>
<organism evidence="2 3">
    <name type="scientific">Verticiella sediminum</name>
    <dbReference type="NCBI Taxonomy" id="1247510"/>
    <lineage>
        <taxon>Bacteria</taxon>
        <taxon>Pseudomonadati</taxon>
        <taxon>Pseudomonadota</taxon>
        <taxon>Betaproteobacteria</taxon>
        <taxon>Burkholderiales</taxon>
        <taxon>Alcaligenaceae</taxon>
        <taxon>Verticiella</taxon>
    </lineage>
</organism>
<dbReference type="EMBL" id="VLTJ01000039">
    <property type="protein sequence ID" value="TSH90474.1"/>
    <property type="molecule type" value="Genomic_DNA"/>
</dbReference>
<dbReference type="PANTHER" id="PTHR41252">
    <property type="entry name" value="BLR2505 PROTEIN"/>
    <property type="match status" value="1"/>
</dbReference>
<dbReference type="OrthoDB" id="6657864at2"/>
<reference evidence="2 3" key="1">
    <citation type="submission" date="2019-07" db="EMBL/GenBank/DDBJ databases">
        <title>Qingshengfaniella alkalisoli gen. nov., sp. nov., isolated from saline soil.</title>
        <authorList>
            <person name="Xu L."/>
            <person name="Huang X.-X."/>
            <person name="Sun J.-Q."/>
        </authorList>
    </citation>
    <scope>NUCLEOTIDE SEQUENCE [LARGE SCALE GENOMIC DNA]</scope>
    <source>
        <strain evidence="2 3">DSM 27279</strain>
    </source>
</reference>